<dbReference type="SUPFAM" id="SSF53067">
    <property type="entry name" value="Actin-like ATPase domain"/>
    <property type="match status" value="1"/>
</dbReference>
<organism evidence="2 3">
    <name type="scientific">Candidatus Jorgensenbacteria bacterium CG23_combo_of_CG06-09_8_20_14_all_54_14</name>
    <dbReference type="NCBI Taxonomy" id="1974595"/>
    <lineage>
        <taxon>Bacteria</taxon>
        <taxon>Candidatus Joergenseniibacteriota</taxon>
    </lineage>
</organism>
<dbReference type="AlphaFoldDB" id="A0A2G9ZAJ3"/>
<dbReference type="InterPro" id="IPR050696">
    <property type="entry name" value="FtsA/MreB"/>
</dbReference>
<evidence type="ECO:0000256" key="1">
    <source>
        <dbReference type="SAM" id="Phobius"/>
    </source>
</evidence>
<dbReference type="Gene3D" id="3.30.420.40">
    <property type="match status" value="2"/>
</dbReference>
<reference evidence="2 3" key="1">
    <citation type="submission" date="2017-09" db="EMBL/GenBank/DDBJ databases">
        <title>Depth-based differentiation of microbial function through sediment-hosted aquifers and enrichment of novel symbionts in the deep terrestrial subsurface.</title>
        <authorList>
            <person name="Probst A.J."/>
            <person name="Ladd B."/>
            <person name="Jarett J.K."/>
            <person name="Geller-Mcgrath D.E."/>
            <person name="Sieber C.M."/>
            <person name="Emerson J.B."/>
            <person name="Anantharaman K."/>
            <person name="Thomas B.C."/>
            <person name="Malmstrom R."/>
            <person name="Stieglmeier M."/>
            <person name="Klingl A."/>
            <person name="Woyke T."/>
            <person name="Ryan C.M."/>
            <person name="Banfield J.F."/>
        </authorList>
    </citation>
    <scope>NUCLEOTIDE SEQUENCE [LARGE SCALE GENOMIC DNA]</scope>
    <source>
        <strain evidence="2">CG23_combo_of_CG06-09_8_20_14_all_54_14</strain>
    </source>
</reference>
<sequence>MEATKRFLQRIGRAILGILNIRLDGAFGIDISDGSIEILELKPFGNFRVATYGRAILEEGITRNGEIIKAEILKRKIAETLSQASPRKISTNRVIASLPESKIFLHHFELPFVDKRGWLKSIFYSRKKELRRRLSHLVEEEVRKLIPYDMGSIYYDWQLLPAPLGVKEPRERVIFVGAPKDIVDKYVTVMSELGLTLVALDIESMSLARTLLEKEDFSQMIVDIGSRTSNVSIFDQSGFLRSSVSVPVAGQEFTDAIAEKLKVPEEEAEKIKKTVGLRLDGPANILPILEPKLAEIVQGIKGAIEHHEGSYFQPVKRIILAGGSALLPKLDEYLAKQLEVEVSVANPSKIVRWKKVLGKNAPEAILFATVAGLAMRGSSSKSYDINLLNQVPAEKFEVPRKLDLLTLGYLRKTTAIRTFITSNSLLVLFFLSLVFAFSGFVMYQQAIRPFYEAKKLSATSLPVMGMPEGNGGRMEGE</sequence>
<evidence type="ECO:0000313" key="2">
    <source>
        <dbReference type="EMBL" id="PIP30121.1"/>
    </source>
</evidence>
<evidence type="ECO:0000313" key="3">
    <source>
        <dbReference type="Proteomes" id="UP000228812"/>
    </source>
</evidence>
<keyword evidence="1" id="KW-0812">Transmembrane</keyword>
<dbReference type="PANTHER" id="PTHR32432:SF3">
    <property type="entry name" value="ETHANOLAMINE UTILIZATION PROTEIN EUTJ"/>
    <property type="match status" value="1"/>
</dbReference>
<accession>A0A2G9ZAJ3</accession>
<dbReference type="InterPro" id="IPR043129">
    <property type="entry name" value="ATPase_NBD"/>
</dbReference>
<protein>
    <recommendedName>
        <fullName evidence="4">SHS2 domain-containing protein</fullName>
    </recommendedName>
</protein>
<dbReference type="EMBL" id="PCRZ01000009">
    <property type="protein sequence ID" value="PIP30121.1"/>
    <property type="molecule type" value="Genomic_DNA"/>
</dbReference>
<comment type="caution">
    <text evidence="2">The sequence shown here is derived from an EMBL/GenBank/DDBJ whole genome shotgun (WGS) entry which is preliminary data.</text>
</comment>
<keyword evidence="1" id="KW-1133">Transmembrane helix</keyword>
<dbReference type="Proteomes" id="UP000228812">
    <property type="component" value="Unassembled WGS sequence"/>
</dbReference>
<dbReference type="Gene3D" id="3.30.1490.300">
    <property type="match status" value="1"/>
</dbReference>
<gene>
    <name evidence="2" type="ORF">COX26_00410</name>
</gene>
<dbReference type="InterPro" id="IPR005883">
    <property type="entry name" value="PilM"/>
</dbReference>
<evidence type="ECO:0008006" key="4">
    <source>
        <dbReference type="Google" id="ProtNLM"/>
    </source>
</evidence>
<keyword evidence="1" id="KW-0472">Membrane</keyword>
<dbReference type="CDD" id="cd24049">
    <property type="entry name" value="ASKHA_NBD_PilM"/>
    <property type="match status" value="1"/>
</dbReference>
<dbReference type="Pfam" id="PF11104">
    <property type="entry name" value="PilM_2"/>
    <property type="match status" value="1"/>
</dbReference>
<proteinExistence type="predicted"/>
<dbReference type="PANTHER" id="PTHR32432">
    <property type="entry name" value="CELL DIVISION PROTEIN FTSA-RELATED"/>
    <property type="match status" value="1"/>
</dbReference>
<feature type="transmembrane region" description="Helical" evidence="1">
    <location>
        <begin position="425"/>
        <end position="443"/>
    </location>
</feature>
<name>A0A2G9ZAJ3_9BACT</name>